<dbReference type="eggNOG" id="KOG0770">
    <property type="taxonomic scope" value="Eukaryota"/>
</dbReference>
<dbReference type="Pfam" id="PF24160">
    <property type="entry name" value="UVB_sens_C"/>
    <property type="match status" value="1"/>
</dbReference>
<evidence type="ECO:0000256" key="7">
    <source>
        <dbReference type="ARBA" id="ARBA00023136"/>
    </source>
</evidence>
<keyword evidence="13" id="KW-1185">Reference proteome</keyword>
<dbReference type="InterPro" id="IPR023395">
    <property type="entry name" value="MCP_dom_sf"/>
</dbReference>
<dbReference type="SUPFAM" id="SSF103506">
    <property type="entry name" value="Mitochondrial carrier"/>
    <property type="match status" value="1"/>
</dbReference>
<keyword evidence="6" id="KW-1133">Transmembrane helix</keyword>
<keyword evidence="3" id="KW-0813">Transport</keyword>
<evidence type="ECO:0000256" key="9">
    <source>
        <dbReference type="SAM" id="MobiDB-lite"/>
    </source>
</evidence>
<dbReference type="Gene3D" id="1.50.40.10">
    <property type="entry name" value="Mitochondrial carrier domain"/>
    <property type="match status" value="2"/>
</dbReference>
<evidence type="ECO:0000256" key="8">
    <source>
        <dbReference type="PROSITE-ProRule" id="PRU00282"/>
    </source>
</evidence>
<feature type="compositionally biased region" description="Low complexity" evidence="9">
    <location>
        <begin position="104"/>
        <end position="114"/>
    </location>
</feature>
<keyword evidence="7 8" id="KW-0472">Membrane</keyword>
<dbReference type="FunFam" id="1.50.40.10:FF:000113">
    <property type="entry name" value="Mitochondrial substrate carrier family protein"/>
    <property type="match status" value="1"/>
</dbReference>
<evidence type="ECO:0000256" key="3">
    <source>
        <dbReference type="ARBA" id="ARBA00022448"/>
    </source>
</evidence>
<organism evidence="12">
    <name type="scientific">Oryza punctata</name>
    <name type="common">Red rice</name>
    <dbReference type="NCBI Taxonomy" id="4537"/>
    <lineage>
        <taxon>Eukaryota</taxon>
        <taxon>Viridiplantae</taxon>
        <taxon>Streptophyta</taxon>
        <taxon>Embryophyta</taxon>
        <taxon>Tracheophyta</taxon>
        <taxon>Spermatophyta</taxon>
        <taxon>Magnoliopsida</taxon>
        <taxon>Liliopsida</taxon>
        <taxon>Poales</taxon>
        <taxon>Poaceae</taxon>
        <taxon>BOP clade</taxon>
        <taxon>Oryzoideae</taxon>
        <taxon>Oryzeae</taxon>
        <taxon>Oryzinae</taxon>
        <taxon>Oryza</taxon>
    </lineage>
</organism>
<dbReference type="InterPro" id="IPR055412">
    <property type="entry name" value="UVB_sens_C"/>
</dbReference>
<dbReference type="FunFam" id="1.50.40.10:FF:000083">
    <property type="entry name" value="Mitochondrial substrate carrier family protein"/>
    <property type="match status" value="1"/>
</dbReference>
<comment type="similarity">
    <text evidence="2">Belongs to the mitochondrial carrier (TC 2.A.29) family.</text>
</comment>
<feature type="domain" description="Protein root UVB sensitive/RUS" evidence="10">
    <location>
        <begin position="569"/>
        <end position="703"/>
    </location>
</feature>
<feature type="repeat" description="Solcar" evidence="8">
    <location>
        <begin position="240"/>
        <end position="347"/>
    </location>
</feature>
<dbReference type="EnsemblPlants" id="OPUNC03G07970.2">
    <property type="protein sequence ID" value="OPUNC03G07970.2"/>
    <property type="gene ID" value="OPUNC03G07970"/>
</dbReference>
<accession>A0A0E0KAH4</accession>
<dbReference type="PANTHER" id="PTHR45667">
    <property type="entry name" value="S-ADENOSYLMETHIONINE MITOCHONDRIAL CARRIER PROTEIN"/>
    <property type="match status" value="1"/>
</dbReference>
<evidence type="ECO:0000259" key="10">
    <source>
        <dbReference type="Pfam" id="PF04884"/>
    </source>
</evidence>
<evidence type="ECO:0000256" key="5">
    <source>
        <dbReference type="ARBA" id="ARBA00022737"/>
    </source>
</evidence>
<evidence type="ECO:0000256" key="1">
    <source>
        <dbReference type="ARBA" id="ARBA00004141"/>
    </source>
</evidence>
<dbReference type="Pfam" id="PF00153">
    <property type="entry name" value="Mito_carr"/>
    <property type="match status" value="3"/>
</dbReference>
<evidence type="ECO:0000256" key="6">
    <source>
        <dbReference type="ARBA" id="ARBA00022989"/>
    </source>
</evidence>
<reference evidence="12" key="1">
    <citation type="submission" date="2015-04" db="UniProtKB">
        <authorList>
            <consortium name="EnsemblPlants"/>
        </authorList>
    </citation>
    <scope>IDENTIFICATION</scope>
</reference>
<dbReference type="AlphaFoldDB" id="A0A0E0KAH4"/>
<dbReference type="InterPro" id="IPR018108">
    <property type="entry name" value="MCP_transmembrane"/>
</dbReference>
<dbReference type="PROSITE" id="PS50920">
    <property type="entry name" value="SOLCAR"/>
    <property type="match status" value="3"/>
</dbReference>
<dbReference type="eggNOG" id="KOG4249">
    <property type="taxonomic scope" value="Eukaryota"/>
</dbReference>
<feature type="region of interest" description="Disordered" evidence="9">
    <location>
        <begin position="1"/>
        <end position="71"/>
    </location>
</feature>
<dbReference type="InterPro" id="IPR054549">
    <property type="entry name" value="UVB_sens_RUS_dom"/>
</dbReference>
<evidence type="ECO:0000256" key="2">
    <source>
        <dbReference type="ARBA" id="ARBA00006375"/>
    </source>
</evidence>
<feature type="compositionally biased region" description="Basic residues" evidence="9">
    <location>
        <begin position="1"/>
        <end position="18"/>
    </location>
</feature>
<feature type="domain" description="Root UVB sensitive protein C-terminal" evidence="11">
    <location>
        <begin position="780"/>
        <end position="874"/>
    </location>
</feature>
<dbReference type="Proteomes" id="UP000026962">
    <property type="component" value="Chromosome 3"/>
</dbReference>
<evidence type="ECO:0000259" key="11">
    <source>
        <dbReference type="Pfam" id="PF24160"/>
    </source>
</evidence>
<feature type="region of interest" description="Disordered" evidence="9">
    <location>
        <begin position="89"/>
        <end position="131"/>
    </location>
</feature>
<evidence type="ECO:0000256" key="4">
    <source>
        <dbReference type="ARBA" id="ARBA00022692"/>
    </source>
</evidence>
<feature type="repeat" description="Solcar" evidence="8">
    <location>
        <begin position="364"/>
        <end position="450"/>
    </location>
</feature>
<feature type="repeat" description="Solcar" evidence="8">
    <location>
        <begin position="142"/>
        <end position="231"/>
    </location>
</feature>
<dbReference type="Pfam" id="PF04884">
    <property type="entry name" value="UVB_sens_prot"/>
    <property type="match status" value="1"/>
</dbReference>
<protein>
    <submittedName>
        <fullName evidence="12">Uncharacterized protein</fullName>
    </submittedName>
</protein>
<name>A0A0E0KAH4_ORYPU</name>
<keyword evidence="5" id="KW-0677">Repeat</keyword>
<sequence length="884" mass="96357">MKCIRKPNKPKLGWHGKSRPCWTHGDGPLHRSVGSIGPPARFGPLDPDRTAPRYRDRRGESGTAADDTRACDRTSLGKPAYIHGAPFKTLNPEANLEESQRRVVSTPMAASTSASPPPPPPAAGVGAWSPAPQSPSPNLANFFVWREFVWGAIAGAFGEGMMHPVDTLKTRLQSQAIITGAKAQKNIFQMVRTVWVSDGLKGFYRGISPGVTGSLATGATYFGVIESTKTWLEHSNPNLSGHWSHFIAGGIGDTLGSFIYVPCEVMKQRMQVQGTRKSWASTATKGNISQTPGAPMYQYYNGMFHAGCSIWRDHGLKGLYAGYWSTLARDVPFAGLMVTFYEAMKELTEYGKMKYLPESNLHASNSFEGLLLGGLAGGFSAYLTTPLDVIKTRLQVQGSTTSYNGWLDAITKTWANEGMSGLFKGSIPRIIWYIPASAFTFMAVEFLRDHFNEKTDTDARELTGLTMDTKIRTARDVHRTRKRLRRIGGAIQIGAAGVRGGLRGGGRLVGIMDSSRSRSAVAMEEAAAGWVTVEEWAGSSGSALSRTAVLTASPSSLASRRFGSRWGRVGGRLLGAFVPEGFPGSVTPDYVPFQMWDTLQGLSTYIRAMLSTQALLGAIGVGEKSATVIGATFQWFLRDLTGMLGGILFTFYQVSNSLADLNRQCHLIAIDSLFTDEITCLGSNLDSNAKMWRLVADFMNDLAGVASGATRAALTQHFALANNAADISAKEGSQETLATMLGMGLGMLLAHVTRGHALANYKAVQSLSLTTLNYERSSILLQYFMDNGEENYFLLDKEGSVHIFIHKQAAATDILMSFIHGLVLAHLMQKSKSGHAEARQWIDEKYNTFISKLQVEGYSTERLLSHSIVWRAHWVHGPSEEKLE</sequence>
<reference evidence="12" key="2">
    <citation type="submission" date="2018-05" db="EMBL/GenBank/DDBJ databases">
        <title>OpunRS2 (Oryza punctata Reference Sequence Version 2).</title>
        <authorList>
            <person name="Zhang J."/>
            <person name="Kudrna D."/>
            <person name="Lee S."/>
            <person name="Talag J."/>
            <person name="Welchert J."/>
            <person name="Wing R.A."/>
        </authorList>
    </citation>
    <scope>NUCLEOTIDE SEQUENCE [LARGE SCALE GENOMIC DNA]</scope>
</reference>
<dbReference type="GO" id="GO:0016020">
    <property type="term" value="C:membrane"/>
    <property type="evidence" value="ECO:0007669"/>
    <property type="project" value="UniProtKB-SubCell"/>
</dbReference>
<evidence type="ECO:0000313" key="12">
    <source>
        <dbReference type="EnsemblPlants" id="OPUNC03G07970.2"/>
    </source>
</evidence>
<dbReference type="Gramene" id="OPUNC03G07970.2">
    <property type="protein sequence ID" value="OPUNC03G07970.2"/>
    <property type="gene ID" value="OPUNC03G07970"/>
</dbReference>
<feature type="compositionally biased region" description="Basic and acidic residues" evidence="9">
    <location>
        <begin position="46"/>
        <end position="71"/>
    </location>
</feature>
<evidence type="ECO:0000313" key="13">
    <source>
        <dbReference type="Proteomes" id="UP000026962"/>
    </source>
</evidence>
<comment type="subcellular location">
    <subcellularLocation>
        <location evidence="1">Membrane</location>
        <topology evidence="1">Multi-pass membrane protein</topology>
    </subcellularLocation>
</comment>
<dbReference type="OMA" id="GDENYFL"/>
<dbReference type="STRING" id="4537.A0A0E0KAH4"/>
<keyword evidence="4 8" id="KW-0812">Transmembrane</keyword>
<proteinExistence type="inferred from homology"/>